<organism evidence="1 2">
    <name type="scientific">Saponaria officinalis</name>
    <name type="common">Common soapwort</name>
    <name type="synonym">Lychnis saponaria</name>
    <dbReference type="NCBI Taxonomy" id="3572"/>
    <lineage>
        <taxon>Eukaryota</taxon>
        <taxon>Viridiplantae</taxon>
        <taxon>Streptophyta</taxon>
        <taxon>Embryophyta</taxon>
        <taxon>Tracheophyta</taxon>
        <taxon>Spermatophyta</taxon>
        <taxon>Magnoliopsida</taxon>
        <taxon>eudicotyledons</taxon>
        <taxon>Gunneridae</taxon>
        <taxon>Pentapetalae</taxon>
        <taxon>Caryophyllales</taxon>
        <taxon>Caryophyllaceae</taxon>
        <taxon>Caryophylleae</taxon>
        <taxon>Saponaria</taxon>
    </lineage>
</organism>
<gene>
    <name evidence="1" type="ORF">RND81_O264000</name>
</gene>
<sequence>MAVFEFPQFDNEPFHEYLSGFDAYVEYIGSCGYYYSDWDLGHIVSEGMNFETRKLANYMARGRLESMNLYEYLCFLRFMASQPLEAYTPPPESNLEIMLEQILDNQNQFFAQQRHINADIENSISQLSSSQLTIQSNLDTIVENLRMVKNSHESESKIVFDDDDYLVEQCEANSNVNESKLDEVSAQDNSSTYKHDLSEFFIPMKEGDDFFDDDNGCFDSYELIDPPSVDIEDSHVVGDKSCFSIALNNSSSFGDSMTMIMGNARVRVIFEESGVKIKETENIEFFSSKEDSHITFIDDPPILVHKTCNIVNLPLFPFMPHLSINKAKDDKILKLNIETLRKNCYMIMSFLFSFYHF</sequence>
<dbReference type="AlphaFoldDB" id="A0AAW1GFI8"/>
<name>A0AAW1GFI8_SAPOF</name>
<keyword evidence="2" id="KW-1185">Reference proteome</keyword>
<dbReference type="EMBL" id="JBDFQZ010000016">
    <property type="protein sequence ID" value="KAK9663636.1"/>
    <property type="molecule type" value="Genomic_DNA"/>
</dbReference>
<comment type="caution">
    <text evidence="1">The sequence shown here is derived from an EMBL/GenBank/DDBJ whole genome shotgun (WGS) entry which is preliminary data.</text>
</comment>
<dbReference type="Proteomes" id="UP001443914">
    <property type="component" value="Unassembled WGS sequence"/>
</dbReference>
<reference evidence="1" key="1">
    <citation type="submission" date="2024-03" db="EMBL/GenBank/DDBJ databases">
        <title>WGS assembly of Saponaria officinalis var. Norfolk2.</title>
        <authorList>
            <person name="Jenkins J."/>
            <person name="Shu S."/>
            <person name="Grimwood J."/>
            <person name="Barry K."/>
            <person name="Goodstein D."/>
            <person name="Schmutz J."/>
            <person name="Leebens-Mack J."/>
            <person name="Osbourn A."/>
        </authorList>
    </citation>
    <scope>NUCLEOTIDE SEQUENCE [LARGE SCALE GENOMIC DNA]</scope>
    <source>
        <strain evidence="1">JIC</strain>
    </source>
</reference>
<proteinExistence type="predicted"/>
<evidence type="ECO:0000313" key="1">
    <source>
        <dbReference type="EMBL" id="KAK9663636.1"/>
    </source>
</evidence>
<protein>
    <submittedName>
        <fullName evidence="1">Uncharacterized protein</fullName>
    </submittedName>
</protein>
<accession>A0AAW1GFI8</accession>
<evidence type="ECO:0000313" key="2">
    <source>
        <dbReference type="Proteomes" id="UP001443914"/>
    </source>
</evidence>